<evidence type="ECO:0008006" key="5">
    <source>
        <dbReference type="Google" id="ProtNLM"/>
    </source>
</evidence>
<feature type="compositionally biased region" description="Basic residues" evidence="1">
    <location>
        <begin position="404"/>
        <end position="416"/>
    </location>
</feature>
<feature type="transmembrane region" description="Helical" evidence="2">
    <location>
        <begin position="20"/>
        <end position="41"/>
    </location>
</feature>
<evidence type="ECO:0000313" key="4">
    <source>
        <dbReference type="Proteomes" id="UP000176005"/>
    </source>
</evidence>
<dbReference type="InterPro" id="IPR049978">
    <property type="entry name" value="SCO6880-like"/>
</dbReference>
<keyword evidence="2" id="KW-1133">Transmembrane helix</keyword>
<keyword evidence="2" id="KW-0812">Transmembrane</keyword>
<accession>A0A1E7LAU4</accession>
<keyword evidence="4" id="KW-1185">Reference proteome</keyword>
<feature type="compositionally biased region" description="Basic and acidic residues" evidence="1">
    <location>
        <begin position="417"/>
        <end position="433"/>
    </location>
</feature>
<dbReference type="NCBIfam" id="NF042935">
    <property type="entry name" value="SCO6880_fam"/>
    <property type="match status" value="1"/>
</dbReference>
<sequence>MTDTTAVAKYSGWQSEKSGWIGDVSGPGVALIGAATAAAVLPLYLHSWPAAAVCLPLTGLLLALAFGRIQGLTAAEWITLAVRHQISVARREHLFLSGVFAPRTAAGDQPLDLPGTLARLRILSAPDGLGGTLAVVHHPVDRTYTAVARITYPELALVDEDRKEARVAGWRDVLRSLCTEEGAITRIAVHQRCLPDDGGALREWAARHIAQDAPPSAVETLDGLMSGAGPVSTKRETYLALTLSASRARLAVRGAGGGQRGACAVLVRELGALRGALAAAALTVEEWLGPRELAAVIRTAYDPHIQPALSAHDALAKAPDWQGEAKGVDPALAGPAAAEKHWNSYRHDGGHSIAYQVRGLPHEAVLATVLQPLMRPRTTARRTLTLLYEPIGPRRARNELSRERTKRRSARILRARTGRDESEDQVREDRTARSQDQARAAGQGVVRLTALLALTVTDPEVLDTAAAELQADASDAGLRVRRVWGGMDEGFAVACLPLGRGLPDRRRPL</sequence>
<proteinExistence type="predicted"/>
<evidence type="ECO:0000256" key="1">
    <source>
        <dbReference type="SAM" id="MobiDB-lite"/>
    </source>
</evidence>
<gene>
    <name evidence="3" type="ORF">AN218_04530</name>
</gene>
<feature type="transmembrane region" description="Helical" evidence="2">
    <location>
        <begin position="47"/>
        <end position="66"/>
    </location>
</feature>
<dbReference type="PATRIC" id="fig|518642.10.peg.7154"/>
<comment type="caution">
    <text evidence="3">The sequence shown here is derived from an EMBL/GenBank/DDBJ whole genome shotgun (WGS) entry which is preliminary data.</text>
</comment>
<dbReference type="Proteomes" id="UP000176005">
    <property type="component" value="Unassembled WGS sequence"/>
</dbReference>
<dbReference type="AlphaFoldDB" id="A0A1E7LAU4"/>
<evidence type="ECO:0000313" key="3">
    <source>
        <dbReference type="EMBL" id="OEV13221.1"/>
    </source>
</evidence>
<keyword evidence="2" id="KW-0472">Membrane</keyword>
<evidence type="ECO:0000256" key="2">
    <source>
        <dbReference type="SAM" id="Phobius"/>
    </source>
</evidence>
<reference evidence="3 4" key="1">
    <citation type="journal article" date="2016" name="Front. Microbiol.">
        <title>Comparative Genomics Analysis of Streptomyces Species Reveals Their Adaptation to the Marine Environment and Their Diversity at the Genomic Level.</title>
        <authorList>
            <person name="Tian X."/>
            <person name="Zhang Z."/>
            <person name="Yang T."/>
            <person name="Chen M."/>
            <person name="Li J."/>
            <person name="Chen F."/>
            <person name="Yang J."/>
            <person name="Li W."/>
            <person name="Zhang B."/>
            <person name="Zhang Z."/>
            <person name="Wu J."/>
            <person name="Zhang C."/>
            <person name="Long L."/>
            <person name="Xiao J."/>
        </authorList>
    </citation>
    <scope>NUCLEOTIDE SEQUENCE [LARGE SCALE GENOMIC DNA]</scope>
    <source>
        <strain evidence="3 4">SCSIO 10429</strain>
    </source>
</reference>
<feature type="region of interest" description="Disordered" evidence="1">
    <location>
        <begin position="396"/>
        <end position="440"/>
    </location>
</feature>
<organism evidence="3 4">
    <name type="scientific">Streptomyces nanshensis</name>
    <dbReference type="NCBI Taxonomy" id="518642"/>
    <lineage>
        <taxon>Bacteria</taxon>
        <taxon>Bacillati</taxon>
        <taxon>Actinomycetota</taxon>
        <taxon>Actinomycetes</taxon>
        <taxon>Kitasatosporales</taxon>
        <taxon>Streptomycetaceae</taxon>
        <taxon>Streptomyces</taxon>
    </lineage>
</organism>
<dbReference type="RefSeq" id="WP_070015306.1">
    <property type="nucleotide sequence ID" value="NZ_LJGW01000091.1"/>
</dbReference>
<name>A0A1E7LAU4_9ACTN</name>
<dbReference type="EMBL" id="LJGW01000091">
    <property type="protein sequence ID" value="OEV13221.1"/>
    <property type="molecule type" value="Genomic_DNA"/>
</dbReference>
<protein>
    <recommendedName>
        <fullName evidence="5">PrgI family protein</fullName>
    </recommendedName>
</protein>